<dbReference type="Proteomes" id="UP001157069">
    <property type="component" value="Unassembled WGS sequence"/>
</dbReference>
<sequence>MRPRLVDTLAHVIAAFEGELAASEGRLAIISSTAVRPGATSSYARAKADAEQLVAELAVRLGAADGAATIFSIGSLGEDGTPAAVLAERLAAWLDAPAAEVNGARIAL</sequence>
<reference evidence="2" key="1">
    <citation type="journal article" date="2019" name="Int. J. Syst. Evol. Microbiol.">
        <title>The Global Catalogue of Microorganisms (GCM) 10K type strain sequencing project: providing services to taxonomists for standard genome sequencing and annotation.</title>
        <authorList>
            <consortium name="The Broad Institute Genomics Platform"/>
            <consortium name="The Broad Institute Genome Sequencing Center for Infectious Disease"/>
            <person name="Wu L."/>
            <person name="Ma J."/>
        </authorList>
    </citation>
    <scope>NUCLEOTIDE SEQUENCE [LARGE SCALE GENOMIC DNA]</scope>
    <source>
        <strain evidence="2">NBRC 108755</strain>
    </source>
</reference>
<dbReference type="EMBL" id="BSVA01000001">
    <property type="protein sequence ID" value="GMA90778.1"/>
    <property type="molecule type" value="Genomic_DNA"/>
</dbReference>
<name>A0ABQ6JR71_9MICO</name>
<dbReference type="InterPro" id="IPR036291">
    <property type="entry name" value="NAD(P)-bd_dom_sf"/>
</dbReference>
<dbReference type="Gene3D" id="3.40.50.720">
    <property type="entry name" value="NAD(P)-binding Rossmann-like Domain"/>
    <property type="match status" value="1"/>
</dbReference>
<protein>
    <recommendedName>
        <fullName evidence="3">Short chain dehydrogenase</fullName>
    </recommendedName>
</protein>
<keyword evidence="2" id="KW-1185">Reference proteome</keyword>
<evidence type="ECO:0008006" key="3">
    <source>
        <dbReference type="Google" id="ProtNLM"/>
    </source>
</evidence>
<comment type="caution">
    <text evidence="1">The sequence shown here is derived from an EMBL/GenBank/DDBJ whole genome shotgun (WGS) entry which is preliminary data.</text>
</comment>
<proteinExistence type="predicted"/>
<dbReference type="SUPFAM" id="SSF51735">
    <property type="entry name" value="NAD(P)-binding Rossmann-fold domains"/>
    <property type="match status" value="1"/>
</dbReference>
<evidence type="ECO:0000313" key="2">
    <source>
        <dbReference type="Proteomes" id="UP001157069"/>
    </source>
</evidence>
<gene>
    <name evidence="1" type="ORF">GCM10025869_13070</name>
</gene>
<accession>A0ABQ6JR71</accession>
<organism evidence="1 2">
    <name type="scientific">Homoserinibacter gongjuensis</name>
    <dbReference type="NCBI Taxonomy" id="1162968"/>
    <lineage>
        <taxon>Bacteria</taxon>
        <taxon>Bacillati</taxon>
        <taxon>Actinomycetota</taxon>
        <taxon>Actinomycetes</taxon>
        <taxon>Micrococcales</taxon>
        <taxon>Microbacteriaceae</taxon>
        <taxon>Homoserinibacter</taxon>
    </lineage>
</organism>
<evidence type="ECO:0000313" key="1">
    <source>
        <dbReference type="EMBL" id="GMA90778.1"/>
    </source>
</evidence>